<evidence type="ECO:0000259" key="12">
    <source>
        <dbReference type="Pfam" id="PF02879"/>
    </source>
</evidence>
<dbReference type="Pfam" id="PF00408">
    <property type="entry name" value="PGM_PMM_IV"/>
    <property type="match status" value="1"/>
</dbReference>
<evidence type="ECO:0000256" key="2">
    <source>
        <dbReference type="ARBA" id="ARBA00001946"/>
    </source>
</evidence>
<feature type="domain" description="Alpha-D-phosphohexomutase alpha/beta/alpha" evidence="12">
    <location>
        <begin position="418"/>
        <end position="515"/>
    </location>
</feature>
<evidence type="ECO:0000256" key="9">
    <source>
        <dbReference type="ARBA" id="ARBA00023235"/>
    </source>
</evidence>
<dbReference type="InterPro" id="IPR005846">
    <property type="entry name" value="A-D-PHexomutase_a/b/a-III"/>
</dbReference>
<evidence type="ECO:0000256" key="5">
    <source>
        <dbReference type="ARBA" id="ARBA00012730"/>
    </source>
</evidence>
<dbReference type="GO" id="GO:0005975">
    <property type="term" value="P:carbohydrate metabolic process"/>
    <property type="evidence" value="ECO:0007669"/>
    <property type="project" value="InterPro"/>
</dbReference>
<evidence type="ECO:0000256" key="7">
    <source>
        <dbReference type="ARBA" id="ARBA00022723"/>
    </source>
</evidence>
<dbReference type="Pfam" id="PF02878">
    <property type="entry name" value="PGM_PMM_I"/>
    <property type="match status" value="1"/>
</dbReference>
<comment type="cofactor">
    <cofactor evidence="2">
        <name>Mg(2+)</name>
        <dbReference type="ChEBI" id="CHEBI:18420"/>
    </cofactor>
</comment>
<evidence type="ECO:0000259" key="11">
    <source>
        <dbReference type="Pfam" id="PF02878"/>
    </source>
</evidence>
<evidence type="ECO:0000313" key="14">
    <source>
        <dbReference type="EMBL" id="KAA9131706.1"/>
    </source>
</evidence>
<reference evidence="14 15" key="1">
    <citation type="submission" date="2019-09" db="EMBL/GenBank/DDBJ databases">
        <title>Wenzhouxiangella sp. Genome sequencing and assembly.</title>
        <authorList>
            <person name="Zhang R."/>
        </authorList>
    </citation>
    <scope>NUCLEOTIDE SEQUENCE [LARGE SCALE GENOMIC DNA]</scope>
    <source>
        <strain evidence="14 15">W260</strain>
    </source>
</reference>
<dbReference type="InterPro" id="IPR005843">
    <property type="entry name" value="A-D-PHexomutase_C"/>
</dbReference>
<dbReference type="InterPro" id="IPR005844">
    <property type="entry name" value="A-D-PHexomutase_a/b/a-I"/>
</dbReference>
<dbReference type="InterPro" id="IPR005845">
    <property type="entry name" value="A-D-PHexomutase_a/b/a-II"/>
</dbReference>
<evidence type="ECO:0000313" key="15">
    <source>
        <dbReference type="Proteomes" id="UP000325372"/>
    </source>
</evidence>
<gene>
    <name evidence="14" type="ORF">F3N42_10020</name>
</gene>
<comment type="similarity">
    <text evidence="4">Belongs to the phosphohexose mutase family.</text>
</comment>
<evidence type="ECO:0000259" key="13">
    <source>
        <dbReference type="Pfam" id="PF02880"/>
    </source>
</evidence>
<dbReference type="PANTHER" id="PTHR43771:SF2">
    <property type="entry name" value="PHOSPHOMANNOMUTASE_PHOSPHOGLUCOMUTASE"/>
    <property type="match status" value="1"/>
</dbReference>
<dbReference type="InterPro" id="IPR016066">
    <property type="entry name" value="A-D-PHexomutase_CS"/>
</dbReference>
<dbReference type="PROSITE" id="PS00710">
    <property type="entry name" value="PGM_PMM"/>
    <property type="match status" value="1"/>
</dbReference>
<comment type="caution">
    <text evidence="14">The sequence shown here is derived from an EMBL/GenBank/DDBJ whole genome shotgun (WGS) entry which is preliminary data.</text>
</comment>
<keyword evidence="7" id="KW-0479">Metal-binding</keyword>
<keyword evidence="8" id="KW-0460">Magnesium</keyword>
<feature type="domain" description="Alpha-D-phosphohexomutase alpha/beta/alpha" evidence="13">
    <location>
        <begin position="521"/>
        <end position="628"/>
    </location>
</feature>
<dbReference type="Pfam" id="PF02879">
    <property type="entry name" value="PGM_PMM_II"/>
    <property type="match status" value="1"/>
</dbReference>
<dbReference type="SUPFAM" id="SSF53738">
    <property type="entry name" value="Phosphoglucomutase, first 3 domains"/>
    <property type="match status" value="3"/>
</dbReference>
<feature type="domain" description="Alpha-D-phosphohexomutase alpha/beta/alpha" evidence="11">
    <location>
        <begin position="272"/>
        <end position="398"/>
    </location>
</feature>
<evidence type="ECO:0000256" key="8">
    <source>
        <dbReference type="ARBA" id="ARBA00022842"/>
    </source>
</evidence>
<feature type="domain" description="Alpha-D-phosphohexomutase C-terminal" evidence="10">
    <location>
        <begin position="658"/>
        <end position="710"/>
    </location>
</feature>
<keyword evidence="6" id="KW-0597">Phosphoprotein</keyword>
<dbReference type="PANTHER" id="PTHR43771">
    <property type="entry name" value="PHOSPHOMANNOMUTASE"/>
    <property type="match status" value="1"/>
</dbReference>
<proteinExistence type="inferred from homology"/>
<comment type="catalytic activity">
    <reaction evidence="1">
        <text>alpha-D-mannose 1-phosphate = D-mannose 6-phosphate</text>
        <dbReference type="Rhea" id="RHEA:11140"/>
        <dbReference type="ChEBI" id="CHEBI:58409"/>
        <dbReference type="ChEBI" id="CHEBI:58735"/>
        <dbReference type="EC" id="5.4.2.8"/>
    </reaction>
</comment>
<dbReference type="EMBL" id="VYXP01000005">
    <property type="protein sequence ID" value="KAA9131706.1"/>
    <property type="molecule type" value="Genomic_DNA"/>
</dbReference>
<dbReference type="GO" id="GO:0000287">
    <property type="term" value="F:magnesium ion binding"/>
    <property type="evidence" value="ECO:0007669"/>
    <property type="project" value="InterPro"/>
</dbReference>
<dbReference type="EC" id="5.4.2.8" evidence="5"/>
<dbReference type="PRINTS" id="PR00509">
    <property type="entry name" value="PGMPMM"/>
</dbReference>
<accession>A0A5N0TCY3</accession>
<dbReference type="InterPro" id="IPR016055">
    <property type="entry name" value="A-D-PHexomutase_a/b/a-I/II/III"/>
</dbReference>
<organism evidence="14 15">
    <name type="scientific">Marinihelvus fidelis</name>
    <dbReference type="NCBI Taxonomy" id="2613842"/>
    <lineage>
        <taxon>Bacteria</taxon>
        <taxon>Pseudomonadati</taxon>
        <taxon>Pseudomonadota</taxon>
        <taxon>Gammaproteobacteria</taxon>
        <taxon>Chromatiales</taxon>
        <taxon>Wenzhouxiangellaceae</taxon>
        <taxon>Marinihelvus</taxon>
    </lineage>
</organism>
<dbReference type="Proteomes" id="UP000325372">
    <property type="component" value="Unassembled WGS sequence"/>
</dbReference>
<evidence type="ECO:0000259" key="10">
    <source>
        <dbReference type="Pfam" id="PF00408"/>
    </source>
</evidence>
<dbReference type="CDD" id="cd03089">
    <property type="entry name" value="PMM_PGM"/>
    <property type="match status" value="1"/>
</dbReference>
<evidence type="ECO:0000256" key="4">
    <source>
        <dbReference type="ARBA" id="ARBA00010231"/>
    </source>
</evidence>
<name>A0A5N0TCY3_9GAMM</name>
<dbReference type="SUPFAM" id="SSF55957">
    <property type="entry name" value="Phosphoglucomutase, C-terminal domain"/>
    <property type="match status" value="1"/>
</dbReference>
<sequence>MSDTIQAETRVVLDDPDAHAALLQRMQAHVAEIDSVRVFGADALMTGFDELGDDGFIQLDMLFSALSDRVSPVQMAGRGDGQRVAVAARLGSEQAPEGYVLVTATPDLVLARFNSTMPEAGYLALEHATGGNSPVPLVTIGQPPVGFTQQRLPVQGSMFQIVFPQVVAVSTISGHERLLLFLVGCLLLAWGVLRHQHVRRVSREITENNATRARVAGRGDEEQAMLAETLEPEDEAEAARLADLPHDLSLRPPQSRFMLNNGDIEPVELNGEIFRAYDIRGVMGKTLDAGVARQIGQAVGSLTMDALAGPVVVGRDGRDSGPELVDGLIEGILSTGCDVIDVGAVPTGALYFACYELGRGSGVMVTGSHNPPDYNGFKIMVGGKTLFGDNIYGLYERIRSGNLRQGAGNVEGREVLEQYRDRIASDIQLKRPLKVLADCGNGIGGVIAADVLRAIGAEVVPMFDDVDGSFPNHHPDPSEPENLQDLIHSLKVMDGDLGVAFDGDADRLGVVTPDGRIIYADRVMMLYIREILSRNPGAKIIYDVKCTGKLDGIIREAGGEPEMYKTGHSLMKNRMKEVGAPFAGELSGHFFFGDRWYGFDCGIYSAARLLEILADDERSPQEVFAALPDSVGTPELKVYMNEGENHPFIERFQDEAVFDGATVSNIDGVRADYPDGWGLVRASNTTPVLVLRFDADDHAALERVQEAFRAQLLALNPELELPF</sequence>
<dbReference type="GO" id="GO:0004615">
    <property type="term" value="F:phosphomannomutase activity"/>
    <property type="evidence" value="ECO:0007669"/>
    <property type="project" value="UniProtKB-EC"/>
</dbReference>
<comment type="pathway">
    <text evidence="3">Nucleotide-sugar biosynthesis; GDP-alpha-D-mannose biosynthesis; alpha-D-mannose 1-phosphate from D-fructose 6-phosphate: step 2/2.</text>
</comment>
<keyword evidence="9" id="KW-0413">Isomerase</keyword>
<dbReference type="InterPro" id="IPR036900">
    <property type="entry name" value="A-D-PHexomutase_C_sf"/>
</dbReference>
<protein>
    <recommendedName>
        <fullName evidence="5">phosphomannomutase</fullName>
        <ecNumber evidence="5">5.4.2.8</ecNumber>
    </recommendedName>
</protein>
<dbReference type="AlphaFoldDB" id="A0A5N0TCY3"/>
<dbReference type="Pfam" id="PF02880">
    <property type="entry name" value="PGM_PMM_III"/>
    <property type="match status" value="1"/>
</dbReference>
<dbReference type="Gene3D" id="3.30.310.50">
    <property type="entry name" value="Alpha-D-phosphohexomutase, C-terminal domain"/>
    <property type="match status" value="1"/>
</dbReference>
<keyword evidence="15" id="KW-1185">Reference proteome</keyword>
<evidence type="ECO:0000256" key="1">
    <source>
        <dbReference type="ARBA" id="ARBA00000586"/>
    </source>
</evidence>
<evidence type="ECO:0000256" key="6">
    <source>
        <dbReference type="ARBA" id="ARBA00022553"/>
    </source>
</evidence>
<dbReference type="Gene3D" id="3.40.120.10">
    <property type="entry name" value="Alpha-D-Glucose-1,6-Bisphosphate, subunit A, domain 3"/>
    <property type="match status" value="3"/>
</dbReference>
<evidence type="ECO:0000256" key="3">
    <source>
        <dbReference type="ARBA" id="ARBA00004699"/>
    </source>
</evidence>
<dbReference type="InterPro" id="IPR005841">
    <property type="entry name" value="Alpha-D-phosphohexomutase_SF"/>
</dbReference>